<reference evidence="1 2" key="1">
    <citation type="journal article" date="2020" name="Int. J. Syst. Evol. Microbiol.">
        <title>Alistipes communis sp. nov., Alistipes dispar sp. nov. and Alistipes onderdonkii subsp. vulgaris subsp. nov., isolated from human faeces, and creation of Alistipes onderdonkii subsp. onderdonkii subsp. nov.</title>
        <authorList>
            <person name="Sakamoto M."/>
            <person name="Ikeyama N."/>
            <person name="Ogata Y."/>
            <person name="Suda W."/>
            <person name="Iino T."/>
            <person name="Hattori M."/>
            <person name="Ohkuma M."/>
        </authorList>
    </citation>
    <scope>NUCLEOTIDE SEQUENCE [LARGE SCALE GENOMIC DNA]</scope>
    <source>
        <strain evidence="1 2">5CPYCFAH4</strain>
    </source>
</reference>
<proteinExistence type="predicted"/>
<accession>A0ACA8QX02</accession>
<keyword evidence="2" id="KW-1185">Reference proteome</keyword>
<evidence type="ECO:0000313" key="1">
    <source>
        <dbReference type="EMBL" id="BBL09403.1"/>
    </source>
</evidence>
<gene>
    <name evidence="1" type="ORF">A5CPYCFAH4_16270</name>
</gene>
<evidence type="ECO:0000313" key="2">
    <source>
        <dbReference type="Proteomes" id="UP000317465"/>
    </source>
</evidence>
<name>A0ACA8QX02_9BACT</name>
<dbReference type="EMBL" id="AP019737">
    <property type="protein sequence ID" value="BBL09403.1"/>
    <property type="molecule type" value="Genomic_DNA"/>
</dbReference>
<protein>
    <submittedName>
        <fullName evidence="1">L-aspartate oxidase</fullName>
    </submittedName>
</protein>
<sequence length="522" mass="58155">MKTDFLVIGSGAAGLSFALKAAAHGHVTIVTKGEMNECNTNYAQGGICSVTYAPDTFEKHIRDTLVCGAGKCDEAAVELVVKRAPELIRDLIEWGTRFDKTPDGRFELNREGGHTEPRILHHEDLTGAEIERALVESVRRHPGITVLEHHFAIDLLTQHHLGEFVTRHTRGLACFGAYVLNLATNEIETMLAKFTVVATGGCGNIYSTTSNPVVATGDGIAMCHRAKAITENMEFIQFHPTTLYNPGEKPNFLITEAMRGFGAILRLPSGEEFMDKYHPMKSLAPRDVVARAIYREMTKRGSDFVYLDVTHKDPGAIRSHFPNIYEKCLSIGIDITRDWIPVTPAAHYCCGGVKVDTNGETSIRHLYALGETSCTGLHGANRLASNSLIEAVVYADQAARHAASLLPKVDIQEGIPDWDFEGTQHTEEMLMIIQSKREMQTILSNYVGIVRSNLSLKRAMRRLEILWQETEELYNKTKPNRELCELRNMIAVAYLVIKQGREIKESVGCHYNADYPNKEKEV</sequence>
<dbReference type="Proteomes" id="UP000317465">
    <property type="component" value="Chromosome"/>
</dbReference>
<organism evidence="1 2">
    <name type="scientific">Alistipes onderdonkii subsp. vulgaris</name>
    <dbReference type="NCBI Taxonomy" id="2585117"/>
    <lineage>
        <taxon>Bacteria</taxon>
        <taxon>Pseudomonadati</taxon>
        <taxon>Bacteroidota</taxon>
        <taxon>Bacteroidia</taxon>
        <taxon>Bacteroidales</taxon>
        <taxon>Rikenellaceae</taxon>
        <taxon>Alistipes</taxon>
    </lineage>
</organism>